<proteinExistence type="predicted"/>
<protein>
    <submittedName>
        <fullName evidence="2">Uncharacterized protein</fullName>
    </submittedName>
</protein>
<evidence type="ECO:0000313" key="2">
    <source>
        <dbReference type="WBParaSite" id="jg4922"/>
    </source>
</evidence>
<keyword evidence="1" id="KW-1185">Reference proteome</keyword>
<dbReference type="WBParaSite" id="jg4922">
    <property type="protein sequence ID" value="jg4922"/>
    <property type="gene ID" value="jg4922"/>
</dbReference>
<organism evidence="1 2">
    <name type="scientific">Ditylenchus dipsaci</name>
    <dbReference type="NCBI Taxonomy" id="166011"/>
    <lineage>
        <taxon>Eukaryota</taxon>
        <taxon>Metazoa</taxon>
        <taxon>Ecdysozoa</taxon>
        <taxon>Nematoda</taxon>
        <taxon>Chromadorea</taxon>
        <taxon>Rhabditida</taxon>
        <taxon>Tylenchina</taxon>
        <taxon>Tylenchomorpha</taxon>
        <taxon>Sphaerularioidea</taxon>
        <taxon>Anguinidae</taxon>
        <taxon>Anguininae</taxon>
        <taxon>Ditylenchus</taxon>
    </lineage>
</organism>
<dbReference type="AlphaFoldDB" id="A0A915EE71"/>
<evidence type="ECO:0000313" key="1">
    <source>
        <dbReference type="Proteomes" id="UP000887574"/>
    </source>
</evidence>
<dbReference type="Proteomes" id="UP000887574">
    <property type="component" value="Unplaced"/>
</dbReference>
<name>A0A915EE71_9BILA</name>
<accession>A0A915EE71</accession>
<sequence>MFQNVRNDRFLTNVLRKQVDHMRLAAFKQNPRKYLSSVPLDWIVCIRIIASQLLPGTSHACSMVGNNCDNLMFSQFDYLLSEKISNEIPCTK</sequence>
<reference evidence="2" key="1">
    <citation type="submission" date="2022-11" db="UniProtKB">
        <authorList>
            <consortium name="WormBaseParasite"/>
        </authorList>
    </citation>
    <scope>IDENTIFICATION</scope>
</reference>